<dbReference type="EC" id="2.4.2.2" evidence="8"/>
<dbReference type="PROSITE" id="PS00647">
    <property type="entry name" value="THYMID_PHOSPHORYLASE"/>
    <property type="match status" value="1"/>
</dbReference>
<protein>
    <submittedName>
        <fullName evidence="8">Pyrimidine-nucleoside phosphorylase</fullName>
        <ecNumber evidence="8">2.4.2.2</ecNumber>
    </submittedName>
</protein>
<dbReference type="KEGG" id="upa:UPA3_0384"/>
<dbReference type="InterPro" id="IPR000312">
    <property type="entry name" value="Glycosyl_Trfase_fam3"/>
</dbReference>
<dbReference type="InterPro" id="IPR013102">
    <property type="entry name" value="PYNP_C"/>
</dbReference>
<dbReference type="GO" id="GO:0006206">
    <property type="term" value="P:pyrimidine nucleobase metabolic process"/>
    <property type="evidence" value="ECO:0007669"/>
    <property type="project" value="InterPro"/>
</dbReference>
<comment type="similarity">
    <text evidence="1">Belongs to the thymidine/pyrimidine-nucleoside phosphorylase family.</text>
</comment>
<dbReference type="InterPro" id="IPR036320">
    <property type="entry name" value="Glycosyl_Trfase_fam3_N_dom_sf"/>
</dbReference>
<name>A0A2C9DZ11_UREP2</name>
<evidence type="ECO:0000256" key="6">
    <source>
        <dbReference type="ARBA" id="ARBA00056338"/>
    </source>
</evidence>
<dbReference type="RefSeq" id="WP_006689156.1">
    <property type="nucleotide sequence ID" value="NC_010503.1"/>
</dbReference>
<dbReference type="InterPro" id="IPR017459">
    <property type="entry name" value="Glycosyl_Trfase_fam3_N_dom"/>
</dbReference>
<evidence type="ECO:0000313" key="9">
    <source>
        <dbReference type="Proteomes" id="UP000002162"/>
    </source>
</evidence>
<gene>
    <name evidence="8" type="primary">pdp</name>
    <name evidence="8" type="ordered locus">UPA3_0384</name>
</gene>
<dbReference type="PIRSF" id="PIRSF000478">
    <property type="entry name" value="TP_PyNP"/>
    <property type="match status" value="1"/>
</dbReference>
<evidence type="ECO:0000313" key="8">
    <source>
        <dbReference type="EMBL" id="ACA33197.1"/>
    </source>
</evidence>
<dbReference type="GO" id="GO:0009032">
    <property type="term" value="F:thymidine phosphorylase activity"/>
    <property type="evidence" value="ECO:0007669"/>
    <property type="project" value="UniProtKB-EC"/>
</dbReference>
<dbReference type="SUPFAM" id="SSF54680">
    <property type="entry name" value="Pyrimidine nucleoside phosphorylase C-terminal domain"/>
    <property type="match status" value="1"/>
</dbReference>
<dbReference type="Proteomes" id="UP000002162">
    <property type="component" value="Chromosome"/>
</dbReference>
<keyword evidence="4 8" id="KW-0808">Transferase</keyword>
<evidence type="ECO:0000256" key="2">
    <source>
        <dbReference type="ARBA" id="ARBA00011738"/>
    </source>
</evidence>
<evidence type="ECO:0000256" key="3">
    <source>
        <dbReference type="ARBA" id="ARBA00022676"/>
    </source>
</evidence>
<dbReference type="SMART" id="SM00941">
    <property type="entry name" value="PYNP_C"/>
    <property type="match status" value="1"/>
</dbReference>
<dbReference type="InterPro" id="IPR000053">
    <property type="entry name" value="Thymidine/pyrmidine_PPase"/>
</dbReference>
<sequence length="433" mass="48678">MLNVVEIISKKKNNIELSEQEIKFVYDGFVNKTIPDYQMAAFLMAVNFCGYSENEQYYATKAMVESGKLLDLRVENKIVVDKHSSGGVGDKVSIILTPLLSALGLYVGKMSGRGLGHTGGTVDKLESLNLNLDFDLKTYMNQLKDNGLLLTGQSDDMVVADKYIYALRDVTATSDVFDLMIGSIMAKKLALITDYIFLDVKVGEGAFCKNVAQAESLATKMLKLSKKFNRNTIIHLTNMDQPLGKAIGNAIEIKESMDYLLGKPVPQDLYDLINQFALDILIDTKFAKNKEDAQSKIDNVIKNGLAYQKFVNWVKWYKGDYISLENDTYFNPKYKLEILAKQDGYLDFKSTKELGMIAVDLKAGRKVKTDQLDFQAGIYLNKKNNDFVKTNEVIATLYASEPINDEVVNKYHNNVVYLKTPKQIAPSIIKVMR</sequence>
<dbReference type="InterPro" id="IPR036566">
    <property type="entry name" value="PYNP-like_C_sf"/>
</dbReference>
<dbReference type="HOGENOM" id="CLU_025040_0_1_14"/>
<dbReference type="PANTHER" id="PTHR10515">
    <property type="entry name" value="THYMIDINE PHOSPHORYLASE"/>
    <property type="match status" value="1"/>
</dbReference>
<dbReference type="Gene3D" id="3.40.1030.10">
    <property type="entry name" value="Nucleoside phosphorylase/phosphoribosyltransferase catalytic domain"/>
    <property type="match status" value="1"/>
</dbReference>
<dbReference type="SUPFAM" id="SSF52418">
    <property type="entry name" value="Nucleoside phosphorylase/phosphoribosyltransferase catalytic domain"/>
    <property type="match status" value="1"/>
</dbReference>
<comment type="subunit">
    <text evidence="2">Homodimer.</text>
</comment>
<organism evidence="8 9">
    <name type="scientific">Ureaplasma parvum serovar 3 (strain ATCC 27815 / 27 / NCTC 11736)</name>
    <dbReference type="NCBI Taxonomy" id="505682"/>
    <lineage>
        <taxon>Bacteria</taxon>
        <taxon>Bacillati</taxon>
        <taxon>Mycoplasmatota</taxon>
        <taxon>Mycoplasmoidales</taxon>
        <taxon>Mycoplasmoidaceae</taxon>
        <taxon>Ureaplasma</taxon>
    </lineage>
</organism>
<dbReference type="GO" id="GO:0005829">
    <property type="term" value="C:cytosol"/>
    <property type="evidence" value="ECO:0007669"/>
    <property type="project" value="TreeGrafter"/>
</dbReference>
<dbReference type="PANTHER" id="PTHR10515:SF0">
    <property type="entry name" value="THYMIDINE PHOSPHORYLASE"/>
    <property type="match status" value="1"/>
</dbReference>
<dbReference type="InterPro" id="IPR035902">
    <property type="entry name" value="Nuc_phospho_transferase"/>
</dbReference>
<dbReference type="GO" id="GO:0004645">
    <property type="term" value="F:1,4-alpha-oligoglucan phosphorylase activity"/>
    <property type="evidence" value="ECO:0007669"/>
    <property type="project" value="InterPro"/>
</dbReference>
<dbReference type="AlphaFoldDB" id="A0A2C9DZ11"/>
<dbReference type="InterPro" id="IPR018090">
    <property type="entry name" value="Pyrmidine_PPas_bac/euk"/>
</dbReference>
<evidence type="ECO:0000256" key="5">
    <source>
        <dbReference type="ARBA" id="ARBA00048550"/>
    </source>
</evidence>
<dbReference type="NCBIfam" id="NF004490">
    <property type="entry name" value="PRK05820.1"/>
    <property type="match status" value="1"/>
</dbReference>
<comment type="function">
    <text evidence="6">The enzymes which catalyze the reversible phosphorolysis of pyrimidine nucleosides are involved in the degradation of these compounds and in their utilization as carbon and energy sources, or in the rescue of pyrimidine bases for nucleotide synthesis.</text>
</comment>
<proteinExistence type="inferred from homology"/>
<evidence type="ECO:0000256" key="4">
    <source>
        <dbReference type="ARBA" id="ARBA00022679"/>
    </source>
</evidence>
<dbReference type="SUPFAM" id="SSF47648">
    <property type="entry name" value="Nucleoside phosphorylase/phosphoribosyltransferase N-terminal domain"/>
    <property type="match status" value="1"/>
</dbReference>
<feature type="domain" description="Pyrimidine nucleoside phosphorylase C-terminal" evidence="7">
    <location>
        <begin position="345"/>
        <end position="418"/>
    </location>
</feature>
<accession>A0A2C9DZ11</accession>
<dbReference type="InterPro" id="IPR017872">
    <property type="entry name" value="Pyrmidine_PPase_CS"/>
</dbReference>
<dbReference type="NCBIfam" id="TIGR02644">
    <property type="entry name" value="Y_phosphoryl"/>
    <property type="match status" value="1"/>
</dbReference>
<evidence type="ECO:0000259" key="7">
    <source>
        <dbReference type="SMART" id="SM00941"/>
    </source>
</evidence>
<evidence type="ECO:0000256" key="1">
    <source>
        <dbReference type="ARBA" id="ARBA00006915"/>
    </source>
</evidence>
<reference evidence="8 9" key="1">
    <citation type="submission" date="2008-02" db="EMBL/GenBank/DDBJ databases">
        <title>Genome sequence of Ureaplasma parvum serovar 3.</title>
        <authorList>
            <person name="Methe B.A."/>
            <person name="Glass J."/>
            <person name="Waites K."/>
            <person name="Shrivastava S."/>
        </authorList>
    </citation>
    <scope>NUCLEOTIDE SEQUENCE [LARGE SCALE GENOMIC DNA]</scope>
    <source>
        <strain evidence="9">ATCC 27815 / 27 / NCTC 11736</strain>
    </source>
</reference>
<dbReference type="Gene3D" id="1.20.970.10">
    <property type="entry name" value="Transferase, Pyrimidine Nucleoside Phosphorylase, Chain C"/>
    <property type="match status" value="1"/>
</dbReference>
<dbReference type="FunFam" id="3.40.1030.10:FF:000003">
    <property type="entry name" value="Pyrimidine-nucleoside phosphorylase"/>
    <property type="match status" value="1"/>
</dbReference>
<dbReference type="Pfam" id="PF00591">
    <property type="entry name" value="Glycos_transf_3"/>
    <property type="match status" value="1"/>
</dbReference>
<comment type="catalytic activity">
    <reaction evidence="5">
        <text>thymidine + phosphate = 2-deoxy-alpha-D-ribose 1-phosphate + thymine</text>
        <dbReference type="Rhea" id="RHEA:16037"/>
        <dbReference type="ChEBI" id="CHEBI:17748"/>
        <dbReference type="ChEBI" id="CHEBI:17821"/>
        <dbReference type="ChEBI" id="CHEBI:43474"/>
        <dbReference type="ChEBI" id="CHEBI:57259"/>
        <dbReference type="EC" id="2.4.2.4"/>
    </reaction>
</comment>
<dbReference type="GeneID" id="29672325"/>
<dbReference type="EMBL" id="CP000942">
    <property type="protein sequence ID" value="ACA33197.1"/>
    <property type="molecule type" value="Genomic_DNA"/>
</dbReference>
<dbReference type="Pfam" id="PF02885">
    <property type="entry name" value="Glycos_trans_3N"/>
    <property type="match status" value="1"/>
</dbReference>
<keyword evidence="3 8" id="KW-0328">Glycosyltransferase</keyword>
<dbReference type="Gene3D" id="3.90.1170.30">
    <property type="entry name" value="Pyrimidine nucleoside phosphorylase-like, C-terminal domain"/>
    <property type="match status" value="1"/>
</dbReference>
<dbReference type="Pfam" id="PF07831">
    <property type="entry name" value="PYNP_C"/>
    <property type="match status" value="1"/>
</dbReference>
<dbReference type="GO" id="GO:0006213">
    <property type="term" value="P:pyrimidine nucleoside metabolic process"/>
    <property type="evidence" value="ECO:0007669"/>
    <property type="project" value="InterPro"/>
</dbReference>